<sequence>MCSRKAINELIPIPHPSYPVRANIVESSVATLLPYQSTYRSKPCNPTLVTATKTFTARHALQEPIGKGKREENRDFSWLHNRLLYLTGFRAITEHMLNTFGLGVTASTYIVGC</sequence>
<evidence type="ECO:0000313" key="1">
    <source>
        <dbReference type="EMBL" id="KAK8556875.1"/>
    </source>
</evidence>
<dbReference type="EMBL" id="JBBPBM010000017">
    <property type="protein sequence ID" value="KAK8556875.1"/>
    <property type="molecule type" value="Genomic_DNA"/>
</dbReference>
<accession>A0ABR2EBF1</accession>
<evidence type="ECO:0000313" key="2">
    <source>
        <dbReference type="Proteomes" id="UP001472677"/>
    </source>
</evidence>
<keyword evidence="2" id="KW-1185">Reference proteome</keyword>
<name>A0ABR2EBF1_9ROSI</name>
<gene>
    <name evidence="1" type="ORF">V6N12_003266</name>
</gene>
<protein>
    <submittedName>
        <fullName evidence="1">Uncharacterized protein</fullName>
    </submittedName>
</protein>
<reference evidence="1 2" key="1">
    <citation type="journal article" date="2024" name="G3 (Bethesda)">
        <title>Genome assembly of Hibiscus sabdariffa L. provides insights into metabolisms of medicinal natural products.</title>
        <authorList>
            <person name="Kim T."/>
        </authorList>
    </citation>
    <scope>NUCLEOTIDE SEQUENCE [LARGE SCALE GENOMIC DNA]</scope>
    <source>
        <strain evidence="1">TK-2024</strain>
        <tissue evidence="1">Old leaves</tissue>
    </source>
</reference>
<dbReference type="Proteomes" id="UP001472677">
    <property type="component" value="Unassembled WGS sequence"/>
</dbReference>
<proteinExistence type="predicted"/>
<comment type="caution">
    <text evidence="1">The sequence shown here is derived from an EMBL/GenBank/DDBJ whole genome shotgun (WGS) entry which is preliminary data.</text>
</comment>
<organism evidence="1 2">
    <name type="scientific">Hibiscus sabdariffa</name>
    <name type="common">roselle</name>
    <dbReference type="NCBI Taxonomy" id="183260"/>
    <lineage>
        <taxon>Eukaryota</taxon>
        <taxon>Viridiplantae</taxon>
        <taxon>Streptophyta</taxon>
        <taxon>Embryophyta</taxon>
        <taxon>Tracheophyta</taxon>
        <taxon>Spermatophyta</taxon>
        <taxon>Magnoliopsida</taxon>
        <taxon>eudicotyledons</taxon>
        <taxon>Gunneridae</taxon>
        <taxon>Pentapetalae</taxon>
        <taxon>rosids</taxon>
        <taxon>malvids</taxon>
        <taxon>Malvales</taxon>
        <taxon>Malvaceae</taxon>
        <taxon>Malvoideae</taxon>
        <taxon>Hibiscus</taxon>
    </lineage>
</organism>